<evidence type="ECO:0000313" key="3">
    <source>
        <dbReference type="Proteomes" id="UP000305874"/>
    </source>
</evidence>
<evidence type="ECO:0000313" key="2">
    <source>
        <dbReference type="EMBL" id="TMP70296.1"/>
    </source>
</evidence>
<protein>
    <submittedName>
        <fullName evidence="2">Uncharacterized protein</fullName>
    </submittedName>
</protein>
<feature type="non-terminal residue" evidence="2">
    <location>
        <position position="72"/>
    </location>
</feature>
<accession>A0A5S3YDE7</accession>
<dbReference type="AlphaFoldDB" id="A0A5S3YDE7"/>
<reference evidence="3" key="2">
    <citation type="submission" date="2019-06" db="EMBL/GenBank/DDBJ databases">
        <title>Co-occurence of chitin degradation, pigmentation and bioactivity in marine Pseudoalteromonas.</title>
        <authorList>
            <person name="Sonnenschein E.C."/>
            <person name="Bech P.K."/>
        </authorList>
    </citation>
    <scope>NUCLEOTIDE SEQUENCE [LARGE SCALE GENOMIC DNA]</scope>
    <source>
        <strain evidence="3">S2897</strain>
    </source>
</reference>
<evidence type="ECO:0000256" key="1">
    <source>
        <dbReference type="SAM" id="MobiDB-lite"/>
    </source>
</evidence>
<feature type="compositionally biased region" description="Polar residues" evidence="1">
    <location>
        <begin position="1"/>
        <end position="11"/>
    </location>
</feature>
<feature type="region of interest" description="Disordered" evidence="1">
    <location>
        <begin position="1"/>
        <end position="20"/>
    </location>
</feature>
<organism evidence="2 3">
    <name type="scientific">Pseudoalteromonas ruthenica</name>
    <dbReference type="NCBI Taxonomy" id="151081"/>
    <lineage>
        <taxon>Bacteria</taxon>
        <taxon>Pseudomonadati</taxon>
        <taxon>Pseudomonadota</taxon>
        <taxon>Gammaproteobacteria</taxon>
        <taxon>Alteromonadales</taxon>
        <taxon>Pseudoalteromonadaceae</taxon>
        <taxon>Pseudoalteromonas</taxon>
    </lineage>
</organism>
<name>A0A5S3YDE7_9GAMM</name>
<comment type="caution">
    <text evidence="2">The sequence shown here is derived from an EMBL/GenBank/DDBJ whole genome shotgun (WGS) entry which is preliminary data.</text>
</comment>
<reference evidence="2 3" key="1">
    <citation type="submission" date="2017-12" db="EMBL/GenBank/DDBJ databases">
        <authorList>
            <person name="Paulsen S."/>
            <person name="Gram L.K."/>
        </authorList>
    </citation>
    <scope>NUCLEOTIDE SEQUENCE [LARGE SCALE GENOMIC DNA]</scope>
    <source>
        <strain evidence="2 3">S2897</strain>
    </source>
</reference>
<proteinExistence type="predicted"/>
<sequence length="72" mass="7855">KGLETISTPPINEQRVGSDLNSDGKLSIVNHITKQPHYVGDATSPLAYQLYPEGTEFLHTVRYIGVDSNGTI</sequence>
<dbReference type="Proteomes" id="UP000305874">
    <property type="component" value="Unassembled WGS sequence"/>
</dbReference>
<dbReference type="EMBL" id="PNCG01000934">
    <property type="protein sequence ID" value="TMP70296.1"/>
    <property type="molecule type" value="Genomic_DNA"/>
</dbReference>
<gene>
    <name evidence="2" type="ORF">CWC05_23210</name>
</gene>
<feature type="non-terminal residue" evidence="2">
    <location>
        <position position="1"/>
    </location>
</feature>